<sequence>MSFMTGILLDPFQFPAPKRRLTMEEMVNKFIEEGRREHEKIDAFIREFKTTNKLLYKERNNSLSELRFEVHGLTRAFEKAHLVNYEIKGVTTRGGKTTAETTLKTNATNKPSTPDHDKPVTLIEAPTGTEPKKTMEPKISPIPFPHRLRKEKEEAQQQKFLENLKQLQLNIPFTEALAQMPKYAKFLKSLMSNKTRLEKACEVTMNERCSVVFLNKLPPKEKDPGSFTIPCNISDLHINNALADLGASISLMPYLMYEKLGLGEPKPTKMSLELTDRFVQYGVFKVTGNAELWKTRNKHLCFASASEIDEKKPELKDLPSHLEYAYLKGDKTRPVIISSKLIEKEKVSLLQVLEKHEGAIAWKMSDIKGISPSFYTHKILMEENFKPFIQPQ</sequence>
<reference evidence="2" key="2">
    <citation type="submission" date="2022-01" db="EMBL/GenBank/DDBJ databases">
        <authorList>
            <person name="Yamashiro T."/>
            <person name="Shiraishi A."/>
            <person name="Satake H."/>
            <person name="Nakayama K."/>
        </authorList>
    </citation>
    <scope>NUCLEOTIDE SEQUENCE</scope>
</reference>
<dbReference type="PANTHER" id="PTHR33067:SF35">
    <property type="entry name" value="ASPARTIC PEPTIDASE DDI1-TYPE DOMAIN-CONTAINING PROTEIN"/>
    <property type="match status" value="1"/>
</dbReference>
<feature type="coiled-coil region" evidence="1">
    <location>
        <begin position="150"/>
        <end position="207"/>
    </location>
</feature>
<organism evidence="2 3">
    <name type="scientific">Tanacetum coccineum</name>
    <dbReference type="NCBI Taxonomy" id="301880"/>
    <lineage>
        <taxon>Eukaryota</taxon>
        <taxon>Viridiplantae</taxon>
        <taxon>Streptophyta</taxon>
        <taxon>Embryophyta</taxon>
        <taxon>Tracheophyta</taxon>
        <taxon>Spermatophyta</taxon>
        <taxon>Magnoliopsida</taxon>
        <taxon>eudicotyledons</taxon>
        <taxon>Gunneridae</taxon>
        <taxon>Pentapetalae</taxon>
        <taxon>asterids</taxon>
        <taxon>campanulids</taxon>
        <taxon>Asterales</taxon>
        <taxon>Asteraceae</taxon>
        <taxon>Asteroideae</taxon>
        <taxon>Anthemideae</taxon>
        <taxon>Anthemidinae</taxon>
        <taxon>Tanacetum</taxon>
    </lineage>
</organism>
<name>A0ABQ4Y1H3_9ASTR</name>
<accession>A0ABQ4Y1H3</accession>
<gene>
    <name evidence="2" type="ORF">Tco_0704391</name>
</gene>
<comment type="caution">
    <text evidence="2">The sequence shown here is derived from an EMBL/GenBank/DDBJ whole genome shotgun (WGS) entry which is preliminary data.</text>
</comment>
<proteinExistence type="predicted"/>
<keyword evidence="3" id="KW-1185">Reference proteome</keyword>
<keyword evidence="2" id="KW-0548">Nucleotidyltransferase</keyword>
<evidence type="ECO:0000313" key="3">
    <source>
        <dbReference type="Proteomes" id="UP001151760"/>
    </source>
</evidence>
<keyword evidence="1" id="KW-0175">Coiled coil</keyword>
<dbReference type="Proteomes" id="UP001151760">
    <property type="component" value="Unassembled WGS sequence"/>
</dbReference>
<dbReference type="Gene3D" id="2.40.70.10">
    <property type="entry name" value="Acid Proteases"/>
    <property type="match status" value="1"/>
</dbReference>
<keyword evidence="2" id="KW-0695">RNA-directed DNA polymerase</keyword>
<evidence type="ECO:0000313" key="2">
    <source>
        <dbReference type="EMBL" id="GJS71550.1"/>
    </source>
</evidence>
<reference evidence="2" key="1">
    <citation type="journal article" date="2022" name="Int. J. Mol. Sci.">
        <title>Draft Genome of Tanacetum Coccineum: Genomic Comparison of Closely Related Tanacetum-Family Plants.</title>
        <authorList>
            <person name="Yamashiro T."/>
            <person name="Shiraishi A."/>
            <person name="Nakayama K."/>
            <person name="Satake H."/>
        </authorList>
    </citation>
    <scope>NUCLEOTIDE SEQUENCE</scope>
</reference>
<dbReference type="InterPro" id="IPR021109">
    <property type="entry name" value="Peptidase_aspartic_dom_sf"/>
</dbReference>
<dbReference type="EMBL" id="BQNB010010014">
    <property type="protein sequence ID" value="GJS71550.1"/>
    <property type="molecule type" value="Genomic_DNA"/>
</dbReference>
<keyword evidence="2" id="KW-0808">Transferase</keyword>
<dbReference type="PANTHER" id="PTHR33067">
    <property type="entry name" value="RNA-DIRECTED DNA POLYMERASE-RELATED"/>
    <property type="match status" value="1"/>
</dbReference>
<protein>
    <submittedName>
        <fullName evidence="2">Reverse transcriptase domain-containing protein</fullName>
    </submittedName>
</protein>
<evidence type="ECO:0000256" key="1">
    <source>
        <dbReference type="SAM" id="Coils"/>
    </source>
</evidence>
<dbReference type="GO" id="GO:0003964">
    <property type="term" value="F:RNA-directed DNA polymerase activity"/>
    <property type="evidence" value="ECO:0007669"/>
    <property type="project" value="UniProtKB-KW"/>
</dbReference>